<protein>
    <submittedName>
        <fullName evidence="2">Uncharacterized protein</fullName>
    </submittedName>
</protein>
<dbReference type="InParanoid" id="J8ZQY1"/>
<dbReference type="VEuPathDB" id="MicrosporidiaDB:EDEG_03468"/>
<organism evidence="2 3">
    <name type="scientific">Edhazardia aedis (strain USNM 41457)</name>
    <name type="common">Microsporidian parasite</name>
    <dbReference type="NCBI Taxonomy" id="1003232"/>
    <lineage>
        <taxon>Eukaryota</taxon>
        <taxon>Fungi</taxon>
        <taxon>Fungi incertae sedis</taxon>
        <taxon>Microsporidia</taxon>
        <taxon>Edhazardia</taxon>
    </lineage>
</organism>
<keyword evidence="1" id="KW-0472">Membrane</keyword>
<reference evidence="3" key="2">
    <citation type="submission" date="2015-07" db="EMBL/GenBank/DDBJ databases">
        <title>Contrasting host-pathogen interactions and genome evolution in two generalist and specialist microsporidian pathogens of mosquitoes.</title>
        <authorList>
            <consortium name="The Broad Institute Genomics Platform"/>
            <consortium name="The Broad Institute Genome Sequencing Center for Infectious Disease"/>
            <person name="Cuomo C.A."/>
            <person name="Sanscrainte N.D."/>
            <person name="Goldberg J.M."/>
            <person name="Heiman D."/>
            <person name="Young S."/>
            <person name="Zeng Q."/>
            <person name="Becnel J.J."/>
            <person name="Birren B.W."/>
        </authorList>
    </citation>
    <scope>NUCLEOTIDE SEQUENCE [LARGE SCALE GENOMIC DNA]</scope>
    <source>
        <strain evidence="3">USNM 41457</strain>
    </source>
</reference>
<dbReference type="AlphaFoldDB" id="J8ZQY1"/>
<accession>J8ZQY1</accession>
<dbReference type="Proteomes" id="UP000003163">
    <property type="component" value="Unassembled WGS sequence"/>
</dbReference>
<evidence type="ECO:0000313" key="2">
    <source>
        <dbReference type="EMBL" id="EJW02083.1"/>
    </source>
</evidence>
<dbReference type="HOGENOM" id="CLU_2061450_0_0_1"/>
<evidence type="ECO:0000313" key="3">
    <source>
        <dbReference type="Proteomes" id="UP000003163"/>
    </source>
</evidence>
<keyword evidence="3" id="KW-1185">Reference proteome</keyword>
<keyword evidence="1" id="KW-0812">Transmembrane</keyword>
<keyword evidence="1" id="KW-1133">Transmembrane helix</keyword>
<proteinExistence type="predicted"/>
<dbReference type="EMBL" id="AFBI03000091">
    <property type="protein sequence ID" value="EJW02083.1"/>
    <property type="molecule type" value="Genomic_DNA"/>
</dbReference>
<feature type="transmembrane region" description="Helical" evidence="1">
    <location>
        <begin position="79"/>
        <end position="101"/>
    </location>
</feature>
<name>J8ZQY1_EDHAE</name>
<gene>
    <name evidence="2" type="ORF">EDEG_03468</name>
</gene>
<reference evidence="2 3" key="1">
    <citation type="submission" date="2011-08" db="EMBL/GenBank/DDBJ databases">
        <authorList>
            <person name="Liu Z.J."/>
            <person name="Shi F.L."/>
            <person name="Lu J.Q."/>
            <person name="Li M."/>
            <person name="Wang Z.L."/>
        </authorList>
    </citation>
    <scope>NUCLEOTIDE SEQUENCE [LARGE SCALE GENOMIC DNA]</scope>
    <source>
        <strain evidence="2 3">USNM 41457</strain>
    </source>
</reference>
<comment type="caution">
    <text evidence="2">The sequence shown here is derived from an EMBL/GenBank/DDBJ whole genome shotgun (WGS) entry which is preliminary data.</text>
</comment>
<sequence length="119" mass="14400">MQYYINYEKIFLFSLFSFNLKRNPSINFFVFDTPTNILYFRFVLKNVKTVKNYILLRNHKNKGQPKHELKSYGQINYKFIYIISLASLNPKSYVSFIIFFLHKGQNKILINILMIKHVY</sequence>
<evidence type="ECO:0000256" key="1">
    <source>
        <dbReference type="SAM" id="Phobius"/>
    </source>
</evidence>